<dbReference type="AlphaFoldDB" id="A0A1I5W5X9"/>
<keyword evidence="2" id="KW-1185">Reference proteome</keyword>
<reference evidence="2" key="1">
    <citation type="submission" date="2016-10" db="EMBL/GenBank/DDBJ databases">
        <authorList>
            <person name="Varghese N."/>
            <person name="Submissions S."/>
        </authorList>
    </citation>
    <scope>NUCLEOTIDE SEQUENCE [LARGE SCALE GENOMIC DNA]</scope>
    <source>
        <strain evidence="2">CGMCC 1.10329</strain>
    </source>
</reference>
<dbReference type="Proteomes" id="UP000183769">
    <property type="component" value="Unassembled WGS sequence"/>
</dbReference>
<proteinExistence type="predicted"/>
<evidence type="ECO:0000313" key="2">
    <source>
        <dbReference type="Proteomes" id="UP000183769"/>
    </source>
</evidence>
<accession>A0A1I5W5X9</accession>
<dbReference type="EMBL" id="FOXI01000023">
    <property type="protein sequence ID" value="SFQ15155.1"/>
    <property type="molecule type" value="Genomic_DNA"/>
</dbReference>
<evidence type="ECO:0000313" key="1">
    <source>
        <dbReference type="EMBL" id="SFQ15155.1"/>
    </source>
</evidence>
<organism evidence="1 2">
    <name type="scientific">Halolamina pelagica</name>
    <dbReference type="NCBI Taxonomy" id="699431"/>
    <lineage>
        <taxon>Archaea</taxon>
        <taxon>Methanobacteriati</taxon>
        <taxon>Methanobacteriota</taxon>
        <taxon>Stenosarchaea group</taxon>
        <taxon>Halobacteria</taxon>
        <taxon>Halobacteriales</taxon>
        <taxon>Haloferacaceae</taxon>
    </lineage>
</organism>
<protein>
    <submittedName>
        <fullName evidence="1">Uncharacterized protein</fullName>
    </submittedName>
</protein>
<name>A0A1I5W5X9_9EURY</name>
<sequence length="41" mass="4658">YTQKRGTIELLVTSSWKPPSDIYLELAIFIIPHNSELASII</sequence>
<gene>
    <name evidence="1" type="ORF">SAMN05216277_12322</name>
</gene>
<feature type="non-terminal residue" evidence="1">
    <location>
        <position position="1"/>
    </location>
</feature>